<reference evidence="1 2" key="1">
    <citation type="journal article" date="2016" name="Sci. Rep.">
        <title>The Dendrobium catenatum Lindl. genome sequence provides insights into polysaccharide synthase, floral development and adaptive evolution.</title>
        <authorList>
            <person name="Zhang G.Q."/>
            <person name="Xu Q."/>
            <person name="Bian C."/>
            <person name="Tsai W.C."/>
            <person name="Yeh C.M."/>
            <person name="Liu K.W."/>
            <person name="Yoshida K."/>
            <person name="Zhang L.S."/>
            <person name="Chang S.B."/>
            <person name="Chen F."/>
            <person name="Shi Y."/>
            <person name="Su Y.Y."/>
            <person name="Zhang Y.Q."/>
            <person name="Chen L.J."/>
            <person name="Yin Y."/>
            <person name="Lin M."/>
            <person name="Huang H."/>
            <person name="Deng H."/>
            <person name="Wang Z.W."/>
            <person name="Zhu S.L."/>
            <person name="Zhao X."/>
            <person name="Deng C."/>
            <person name="Niu S.C."/>
            <person name="Huang J."/>
            <person name="Wang M."/>
            <person name="Liu G.H."/>
            <person name="Yang H.J."/>
            <person name="Xiao X.J."/>
            <person name="Hsiao Y.Y."/>
            <person name="Wu W.L."/>
            <person name="Chen Y.Y."/>
            <person name="Mitsuda N."/>
            <person name="Ohme-Takagi M."/>
            <person name="Luo Y.B."/>
            <person name="Van de Peer Y."/>
            <person name="Liu Z.J."/>
        </authorList>
    </citation>
    <scope>NUCLEOTIDE SEQUENCE [LARGE SCALE GENOMIC DNA]</scope>
    <source>
        <tissue evidence="1">The whole plant</tissue>
    </source>
</reference>
<accession>A0A2I0WDT9</accession>
<dbReference type="AlphaFoldDB" id="A0A2I0WDT9"/>
<dbReference type="EMBL" id="KZ502719">
    <property type="protein sequence ID" value="PKU73828.1"/>
    <property type="molecule type" value="Genomic_DNA"/>
</dbReference>
<evidence type="ECO:0000313" key="2">
    <source>
        <dbReference type="Proteomes" id="UP000233837"/>
    </source>
</evidence>
<gene>
    <name evidence="1" type="ORF">MA16_Dca011974</name>
</gene>
<reference evidence="1 2" key="2">
    <citation type="journal article" date="2017" name="Nature">
        <title>The Apostasia genome and the evolution of orchids.</title>
        <authorList>
            <person name="Zhang G.Q."/>
            <person name="Liu K.W."/>
            <person name="Li Z."/>
            <person name="Lohaus R."/>
            <person name="Hsiao Y.Y."/>
            <person name="Niu S.C."/>
            <person name="Wang J.Y."/>
            <person name="Lin Y.C."/>
            <person name="Xu Q."/>
            <person name="Chen L.J."/>
            <person name="Yoshida K."/>
            <person name="Fujiwara S."/>
            <person name="Wang Z.W."/>
            <person name="Zhang Y.Q."/>
            <person name="Mitsuda N."/>
            <person name="Wang M."/>
            <person name="Liu G.H."/>
            <person name="Pecoraro L."/>
            <person name="Huang H.X."/>
            <person name="Xiao X.J."/>
            <person name="Lin M."/>
            <person name="Wu X.Y."/>
            <person name="Wu W.L."/>
            <person name="Chen Y.Y."/>
            <person name="Chang S.B."/>
            <person name="Sakamoto S."/>
            <person name="Ohme-Takagi M."/>
            <person name="Yagi M."/>
            <person name="Zeng S.J."/>
            <person name="Shen C.Y."/>
            <person name="Yeh C.M."/>
            <person name="Luo Y.B."/>
            <person name="Tsai W.C."/>
            <person name="Van de Peer Y."/>
            <person name="Liu Z.J."/>
        </authorList>
    </citation>
    <scope>NUCLEOTIDE SEQUENCE [LARGE SCALE GENOMIC DNA]</scope>
    <source>
        <tissue evidence="1">The whole plant</tissue>
    </source>
</reference>
<dbReference type="Proteomes" id="UP000233837">
    <property type="component" value="Unassembled WGS sequence"/>
</dbReference>
<proteinExistence type="predicted"/>
<sequence length="68" mass="7696">MKGKRLTTMRIEGPAGQYSQEEKILVAALRILSLSREHREKRGIRASGVLKARLGFAGGFNRCKLHRF</sequence>
<keyword evidence="2" id="KW-1185">Reference proteome</keyword>
<name>A0A2I0WDT9_9ASPA</name>
<protein>
    <submittedName>
        <fullName evidence="1">Uncharacterized protein</fullName>
    </submittedName>
</protein>
<organism evidence="1 2">
    <name type="scientific">Dendrobium catenatum</name>
    <dbReference type="NCBI Taxonomy" id="906689"/>
    <lineage>
        <taxon>Eukaryota</taxon>
        <taxon>Viridiplantae</taxon>
        <taxon>Streptophyta</taxon>
        <taxon>Embryophyta</taxon>
        <taxon>Tracheophyta</taxon>
        <taxon>Spermatophyta</taxon>
        <taxon>Magnoliopsida</taxon>
        <taxon>Liliopsida</taxon>
        <taxon>Asparagales</taxon>
        <taxon>Orchidaceae</taxon>
        <taxon>Epidendroideae</taxon>
        <taxon>Malaxideae</taxon>
        <taxon>Dendrobiinae</taxon>
        <taxon>Dendrobium</taxon>
    </lineage>
</organism>
<evidence type="ECO:0000313" key="1">
    <source>
        <dbReference type="EMBL" id="PKU73828.1"/>
    </source>
</evidence>